<reference evidence="1 2" key="1">
    <citation type="journal article" date="2019" name="Commun. Biol.">
        <title>The bagworm genome reveals a unique fibroin gene that provides high tensile strength.</title>
        <authorList>
            <person name="Kono N."/>
            <person name="Nakamura H."/>
            <person name="Ohtoshi R."/>
            <person name="Tomita M."/>
            <person name="Numata K."/>
            <person name="Arakawa K."/>
        </authorList>
    </citation>
    <scope>NUCLEOTIDE SEQUENCE [LARGE SCALE GENOMIC DNA]</scope>
</reference>
<name>A0A4C1T393_EUMVA</name>
<dbReference type="Proteomes" id="UP000299102">
    <property type="component" value="Unassembled WGS sequence"/>
</dbReference>
<evidence type="ECO:0000313" key="1">
    <source>
        <dbReference type="EMBL" id="GBP08666.1"/>
    </source>
</evidence>
<evidence type="ECO:0000313" key="2">
    <source>
        <dbReference type="Proteomes" id="UP000299102"/>
    </source>
</evidence>
<proteinExistence type="predicted"/>
<keyword evidence="2" id="KW-1185">Reference proteome</keyword>
<organism evidence="1 2">
    <name type="scientific">Eumeta variegata</name>
    <name type="common">Bagworm moth</name>
    <name type="synonym">Eumeta japonica</name>
    <dbReference type="NCBI Taxonomy" id="151549"/>
    <lineage>
        <taxon>Eukaryota</taxon>
        <taxon>Metazoa</taxon>
        <taxon>Ecdysozoa</taxon>
        <taxon>Arthropoda</taxon>
        <taxon>Hexapoda</taxon>
        <taxon>Insecta</taxon>
        <taxon>Pterygota</taxon>
        <taxon>Neoptera</taxon>
        <taxon>Endopterygota</taxon>
        <taxon>Lepidoptera</taxon>
        <taxon>Glossata</taxon>
        <taxon>Ditrysia</taxon>
        <taxon>Tineoidea</taxon>
        <taxon>Psychidae</taxon>
        <taxon>Oiketicinae</taxon>
        <taxon>Eumeta</taxon>
    </lineage>
</organism>
<accession>A0A4C1T393</accession>
<dbReference type="EMBL" id="BGZK01004385">
    <property type="protein sequence ID" value="GBP08666.1"/>
    <property type="molecule type" value="Genomic_DNA"/>
</dbReference>
<protein>
    <submittedName>
        <fullName evidence="1">Uncharacterized protein</fullName>
    </submittedName>
</protein>
<comment type="caution">
    <text evidence="1">The sequence shown here is derived from an EMBL/GenBank/DDBJ whole genome shotgun (WGS) entry which is preliminary data.</text>
</comment>
<gene>
    <name evidence="1" type="ORF">EVAR_100868_1</name>
</gene>
<sequence length="82" mass="9074">MQRVVPARDAQLTSSCWKKSKESLTTSRLVDAECDGIPALSLVGRDSTQDDYIFSYIVRDEWIPASQPESIAPSARANLNCN</sequence>
<dbReference type="AlphaFoldDB" id="A0A4C1T393"/>